<proteinExistence type="predicted"/>
<organism evidence="1">
    <name type="scientific">hydrothermal vent metagenome</name>
    <dbReference type="NCBI Taxonomy" id="652676"/>
    <lineage>
        <taxon>unclassified sequences</taxon>
        <taxon>metagenomes</taxon>
        <taxon>ecological metagenomes</taxon>
    </lineage>
</organism>
<sequence length="264" mass="29200">MTESGFATVSYEDHDRQVSWHGLSMANGDDFNEFLTNDVASRLHDEEGTTEFEAHLRSLANTGFARDSLNDILAADIPEERDWAVGEAMAEAYLGREHEITWPWNMEKDKRNPKASLPGADLVGFKINGDDVHLALGEVKTSTDGQTPPGVMSGRSGMTHQIDNLANKLSLIRQLLFWLLPRCKGTEHEASFNKAIGLFFESGNKAVALFGVLIRDTQPNELDLRRRGQTLSRSLQDPTTCQLIAIYLPCNITDLPVLVTGGES</sequence>
<accession>A0A3B0ZEH0</accession>
<evidence type="ECO:0008006" key="2">
    <source>
        <dbReference type="Google" id="ProtNLM"/>
    </source>
</evidence>
<protein>
    <recommendedName>
        <fullName evidence="2">Anti-bacteriophage protein A/HamA C-terminal domain-containing protein</fullName>
    </recommendedName>
</protein>
<dbReference type="AlphaFoldDB" id="A0A3B0ZEH0"/>
<reference evidence="1" key="1">
    <citation type="submission" date="2018-06" db="EMBL/GenBank/DDBJ databases">
        <authorList>
            <person name="Zhirakovskaya E."/>
        </authorList>
    </citation>
    <scope>NUCLEOTIDE SEQUENCE</scope>
</reference>
<evidence type="ECO:0000313" key="1">
    <source>
        <dbReference type="EMBL" id="VAW79096.1"/>
    </source>
</evidence>
<gene>
    <name evidence="1" type="ORF">MNBD_GAMMA13-765</name>
</gene>
<name>A0A3B0ZEH0_9ZZZZ</name>
<dbReference type="EMBL" id="UOFK01000178">
    <property type="protein sequence ID" value="VAW79096.1"/>
    <property type="molecule type" value="Genomic_DNA"/>
</dbReference>